<name>A0A026WPR9_OOCBI</name>
<proteinExistence type="predicted"/>
<evidence type="ECO:0000313" key="1">
    <source>
        <dbReference type="EMBL" id="EZA57631.1"/>
    </source>
</evidence>
<protein>
    <recommendedName>
        <fullName evidence="3">Reverse transcriptase zinc-binding domain-containing protein</fullName>
    </recommendedName>
</protein>
<dbReference type="Proteomes" id="UP000053097">
    <property type="component" value="Unassembled WGS sequence"/>
</dbReference>
<evidence type="ECO:0000313" key="2">
    <source>
        <dbReference type="Proteomes" id="UP000053097"/>
    </source>
</evidence>
<organism evidence="1 2">
    <name type="scientific">Ooceraea biroi</name>
    <name type="common">Clonal raider ant</name>
    <name type="synonym">Cerapachys biroi</name>
    <dbReference type="NCBI Taxonomy" id="2015173"/>
    <lineage>
        <taxon>Eukaryota</taxon>
        <taxon>Metazoa</taxon>
        <taxon>Ecdysozoa</taxon>
        <taxon>Arthropoda</taxon>
        <taxon>Hexapoda</taxon>
        <taxon>Insecta</taxon>
        <taxon>Pterygota</taxon>
        <taxon>Neoptera</taxon>
        <taxon>Endopterygota</taxon>
        <taxon>Hymenoptera</taxon>
        <taxon>Apocrita</taxon>
        <taxon>Aculeata</taxon>
        <taxon>Formicoidea</taxon>
        <taxon>Formicidae</taxon>
        <taxon>Dorylinae</taxon>
        <taxon>Ooceraea</taxon>
    </lineage>
</organism>
<reference evidence="1 2" key="1">
    <citation type="journal article" date="2014" name="Curr. Biol.">
        <title>The genome of the clonal raider ant Cerapachys biroi.</title>
        <authorList>
            <person name="Oxley P.R."/>
            <person name="Ji L."/>
            <person name="Fetter-Pruneda I."/>
            <person name="McKenzie S.K."/>
            <person name="Li C."/>
            <person name="Hu H."/>
            <person name="Zhang G."/>
            <person name="Kronauer D.J."/>
        </authorList>
    </citation>
    <scope>NUCLEOTIDE SEQUENCE [LARGE SCALE GENOMIC DNA]</scope>
</reference>
<gene>
    <name evidence="1" type="ORF">X777_00731</name>
</gene>
<dbReference type="AlphaFoldDB" id="A0A026WPR9"/>
<keyword evidence="2" id="KW-1185">Reference proteome</keyword>
<dbReference type="EMBL" id="KK107139">
    <property type="protein sequence ID" value="EZA57631.1"/>
    <property type="molecule type" value="Genomic_DNA"/>
</dbReference>
<evidence type="ECO:0008006" key="3">
    <source>
        <dbReference type="Google" id="ProtNLM"/>
    </source>
</evidence>
<sequence length="107" mass="11884">MAQVLSGHGCFGEYLSRIGRERGPRCHHCGADQDTAQHTLEQCPSWAGERRVLVNRIGGDLSLPSVIRAIVGSERSWCAFASFCEEVMSQKEAAERVREAEDPDRQP</sequence>
<dbReference type="OrthoDB" id="415822at2759"/>
<dbReference type="OMA" id="MEICAEN"/>
<accession>A0A026WPR9</accession>